<feature type="domain" description="M23ase beta-sheet core" evidence="4">
    <location>
        <begin position="155"/>
        <end position="249"/>
    </location>
</feature>
<dbReference type="Gene3D" id="2.70.70.10">
    <property type="entry name" value="Glucose Permease (Domain IIA)"/>
    <property type="match status" value="1"/>
</dbReference>
<dbReference type="STRING" id="1121950.SAMN02745243_02010"/>
<evidence type="ECO:0000256" key="3">
    <source>
        <dbReference type="SAM" id="Phobius"/>
    </source>
</evidence>
<evidence type="ECO:0000259" key="4">
    <source>
        <dbReference type="Pfam" id="PF01551"/>
    </source>
</evidence>
<organism evidence="5 6">
    <name type="scientific">Hespellia stercorisuis DSM 15480</name>
    <dbReference type="NCBI Taxonomy" id="1121950"/>
    <lineage>
        <taxon>Bacteria</taxon>
        <taxon>Bacillati</taxon>
        <taxon>Bacillota</taxon>
        <taxon>Clostridia</taxon>
        <taxon>Lachnospirales</taxon>
        <taxon>Lachnospiraceae</taxon>
        <taxon>Hespellia</taxon>
    </lineage>
</organism>
<keyword evidence="1" id="KW-0732">Signal</keyword>
<dbReference type="InterPro" id="IPR050570">
    <property type="entry name" value="Cell_wall_metabolism_enzyme"/>
</dbReference>
<evidence type="ECO:0000256" key="2">
    <source>
        <dbReference type="SAM" id="MobiDB-lite"/>
    </source>
</evidence>
<dbReference type="InterPro" id="IPR011055">
    <property type="entry name" value="Dup_hybrid_motif"/>
</dbReference>
<dbReference type="InterPro" id="IPR016047">
    <property type="entry name" value="M23ase_b-sheet_dom"/>
</dbReference>
<feature type="compositionally biased region" description="Polar residues" evidence="2">
    <location>
        <begin position="66"/>
        <end position="92"/>
    </location>
</feature>
<evidence type="ECO:0000256" key="1">
    <source>
        <dbReference type="ARBA" id="ARBA00022729"/>
    </source>
</evidence>
<accession>A0A1M6P4A8</accession>
<keyword evidence="6" id="KW-1185">Reference proteome</keyword>
<name>A0A1M6P4A8_9FIRM</name>
<evidence type="ECO:0000313" key="5">
    <source>
        <dbReference type="EMBL" id="SHK02807.1"/>
    </source>
</evidence>
<sequence length="254" mass="27495">MNLKNEDKNTQMRGKSTTVGIVLCFVAVIVMVGAYTFRASQNKLDEQIAKSEELAKEITENENKEANTGNITNPNEGADGESSTGDTSNTADTVEEESVAETNEESAATATPADSLYFDEESILEWPASGAIVLNYSMDKTIYDPTLEQYQYNPALVIGGQVGEEILASAAGTVETISQTAETGLTVTLNMGNGYQAVYGQLKEVPVQQGEYVEKGVLLGYLSEPTKYYSVEGPCLYFEVQKDGNPVNPVDFME</sequence>
<dbReference type="EMBL" id="FQZY01000026">
    <property type="protein sequence ID" value="SHK02807.1"/>
    <property type="molecule type" value="Genomic_DNA"/>
</dbReference>
<feature type="transmembrane region" description="Helical" evidence="3">
    <location>
        <begin position="20"/>
        <end position="37"/>
    </location>
</feature>
<proteinExistence type="predicted"/>
<gene>
    <name evidence="5" type="ORF">SAMN02745243_02010</name>
</gene>
<dbReference type="Pfam" id="PF01551">
    <property type="entry name" value="Peptidase_M23"/>
    <property type="match status" value="1"/>
</dbReference>
<dbReference type="AlphaFoldDB" id="A0A1M6P4A8"/>
<dbReference type="PANTHER" id="PTHR21666:SF289">
    <property type="entry name" value="L-ALA--D-GLU ENDOPEPTIDASE"/>
    <property type="match status" value="1"/>
</dbReference>
<dbReference type="OrthoDB" id="1938544at2"/>
<keyword evidence="3" id="KW-0472">Membrane</keyword>
<dbReference type="Proteomes" id="UP000184301">
    <property type="component" value="Unassembled WGS sequence"/>
</dbReference>
<keyword evidence="5" id="KW-0378">Hydrolase</keyword>
<evidence type="ECO:0000313" key="6">
    <source>
        <dbReference type="Proteomes" id="UP000184301"/>
    </source>
</evidence>
<keyword evidence="3" id="KW-1133">Transmembrane helix</keyword>
<dbReference type="CDD" id="cd12797">
    <property type="entry name" value="M23_peptidase"/>
    <property type="match status" value="1"/>
</dbReference>
<dbReference type="SUPFAM" id="SSF51261">
    <property type="entry name" value="Duplicated hybrid motif"/>
    <property type="match status" value="1"/>
</dbReference>
<protein>
    <submittedName>
        <fullName evidence="5">Murein DD-endopeptidase MepM and murein hydrolase activator NlpD, contain LysM domain</fullName>
    </submittedName>
</protein>
<dbReference type="PANTHER" id="PTHR21666">
    <property type="entry name" value="PEPTIDASE-RELATED"/>
    <property type="match status" value="1"/>
</dbReference>
<dbReference type="GO" id="GO:0004222">
    <property type="term" value="F:metalloendopeptidase activity"/>
    <property type="evidence" value="ECO:0007669"/>
    <property type="project" value="TreeGrafter"/>
</dbReference>
<reference evidence="5 6" key="1">
    <citation type="submission" date="2016-11" db="EMBL/GenBank/DDBJ databases">
        <authorList>
            <person name="Jaros S."/>
            <person name="Januszkiewicz K."/>
            <person name="Wedrychowicz H."/>
        </authorList>
    </citation>
    <scope>NUCLEOTIDE SEQUENCE [LARGE SCALE GENOMIC DNA]</scope>
    <source>
        <strain evidence="5 6">DSM 15480</strain>
    </source>
</reference>
<keyword evidence="3" id="KW-0812">Transmembrane</keyword>
<dbReference type="RefSeq" id="WP_073109488.1">
    <property type="nucleotide sequence ID" value="NZ_FQZY01000026.1"/>
</dbReference>
<feature type="region of interest" description="Disordered" evidence="2">
    <location>
        <begin position="59"/>
        <end position="114"/>
    </location>
</feature>
<feature type="compositionally biased region" description="Acidic residues" evidence="2">
    <location>
        <begin position="93"/>
        <end position="104"/>
    </location>
</feature>